<comment type="caution">
    <text evidence="1">The sequence shown here is derived from an EMBL/GenBank/DDBJ whole genome shotgun (WGS) entry which is preliminary data.</text>
</comment>
<reference evidence="1" key="1">
    <citation type="submission" date="2020-03" db="EMBL/GenBank/DDBJ databases">
        <title>Site-based positive gene gene selection in Geosmithia morbida across the United States reveals a broad range of putative effectors and factors for local host and environmental adapation.</title>
        <authorList>
            <person name="Onufrak A."/>
            <person name="Murdoch R.W."/>
            <person name="Gazis R."/>
            <person name="Huff M."/>
            <person name="Staton M."/>
            <person name="Klingeman W."/>
            <person name="Hadziabdic D."/>
        </authorList>
    </citation>
    <scope>NUCLEOTIDE SEQUENCE</scope>
    <source>
        <strain evidence="1">1262</strain>
    </source>
</reference>
<gene>
    <name evidence="1" type="ORF">GMORB2_5340</name>
</gene>
<protein>
    <submittedName>
        <fullName evidence="1">Uncharacterized protein</fullName>
    </submittedName>
</protein>
<dbReference type="GeneID" id="55971568"/>
<dbReference type="Proteomes" id="UP000749293">
    <property type="component" value="Unassembled WGS sequence"/>
</dbReference>
<sequence length="29" mass="3060">MVNLDCMAASVGAEGSGEYYATTLLRSIH</sequence>
<name>A0A9P4YZK4_9HYPO</name>
<evidence type="ECO:0000313" key="1">
    <source>
        <dbReference type="EMBL" id="KAF4124674.1"/>
    </source>
</evidence>
<accession>A0A9P4YZK4</accession>
<organism evidence="1 2">
    <name type="scientific">Geosmithia morbida</name>
    <dbReference type="NCBI Taxonomy" id="1094350"/>
    <lineage>
        <taxon>Eukaryota</taxon>
        <taxon>Fungi</taxon>
        <taxon>Dikarya</taxon>
        <taxon>Ascomycota</taxon>
        <taxon>Pezizomycotina</taxon>
        <taxon>Sordariomycetes</taxon>
        <taxon>Hypocreomycetidae</taxon>
        <taxon>Hypocreales</taxon>
        <taxon>Bionectriaceae</taxon>
        <taxon>Geosmithia</taxon>
    </lineage>
</organism>
<keyword evidence="2" id="KW-1185">Reference proteome</keyword>
<dbReference type="AlphaFoldDB" id="A0A9P4YZK4"/>
<evidence type="ECO:0000313" key="2">
    <source>
        <dbReference type="Proteomes" id="UP000749293"/>
    </source>
</evidence>
<dbReference type="EMBL" id="JAANYQ010000004">
    <property type="protein sequence ID" value="KAF4124674.1"/>
    <property type="molecule type" value="Genomic_DNA"/>
</dbReference>
<dbReference type="RefSeq" id="XP_035323326.1">
    <property type="nucleotide sequence ID" value="XM_035467314.1"/>
</dbReference>
<proteinExistence type="predicted"/>